<keyword evidence="4" id="KW-0808">Transferase</keyword>
<dbReference type="SUPFAM" id="SSF53335">
    <property type="entry name" value="S-adenosyl-L-methionine-dependent methyltransferases"/>
    <property type="match status" value="1"/>
</dbReference>
<keyword evidence="5" id="KW-1185">Reference proteome</keyword>
<dbReference type="Proteomes" id="UP000253918">
    <property type="component" value="Unassembled WGS sequence"/>
</dbReference>
<dbReference type="GO" id="GO:0032259">
    <property type="term" value="P:methylation"/>
    <property type="evidence" value="ECO:0007669"/>
    <property type="project" value="UniProtKB-KW"/>
</dbReference>
<organism evidence="4 5">
    <name type="scientific">Sphingomonas aracearum</name>
    <dbReference type="NCBI Taxonomy" id="2283317"/>
    <lineage>
        <taxon>Bacteria</taxon>
        <taxon>Pseudomonadati</taxon>
        <taxon>Pseudomonadota</taxon>
        <taxon>Alphaproteobacteria</taxon>
        <taxon>Sphingomonadales</taxon>
        <taxon>Sphingomonadaceae</taxon>
        <taxon>Sphingomonas</taxon>
    </lineage>
</organism>
<dbReference type="CDD" id="cd02440">
    <property type="entry name" value="AdoMet_MTases"/>
    <property type="match status" value="1"/>
</dbReference>
<dbReference type="RefSeq" id="WP_114686042.1">
    <property type="nucleotide sequence ID" value="NZ_QQNB01000001.1"/>
</dbReference>
<evidence type="ECO:0000256" key="1">
    <source>
        <dbReference type="ARBA" id="ARBA00005369"/>
    </source>
</evidence>
<evidence type="ECO:0000256" key="2">
    <source>
        <dbReference type="ARBA" id="ARBA00013346"/>
    </source>
</evidence>
<dbReference type="OrthoDB" id="9798496at2"/>
<accession>A0A369VVU0</accession>
<dbReference type="EMBL" id="QQNB01000001">
    <property type="protein sequence ID" value="RDE06458.1"/>
    <property type="molecule type" value="Genomic_DNA"/>
</dbReference>
<dbReference type="Gene3D" id="3.40.50.150">
    <property type="entry name" value="Vaccinia Virus protein VP39"/>
    <property type="match status" value="1"/>
</dbReference>
<sequence length="222" mass="23054">MTDTAIDTGRFAAQRQAMVASQLRPNAVNDPRVVAAINAVPREAFIPGERGPLAYRDSALPLGRGRFQNNPIATGRLLTEAYLLPADKVLLIGAAGGYTAAVLARLVAHVTAVESDPELASFAKGALAFDTNVVVVQGPMEAGAPDHAPYDVLVIDGSVEHLPAAIVDQLAPGARAVGGVIDRGVTRLASGRRSEGGFALNGFADVECVPLPGFSRPSSFTF</sequence>
<proteinExistence type="inferred from homology"/>
<dbReference type="AlphaFoldDB" id="A0A369VVU0"/>
<dbReference type="GO" id="GO:0005737">
    <property type="term" value="C:cytoplasm"/>
    <property type="evidence" value="ECO:0007669"/>
    <property type="project" value="TreeGrafter"/>
</dbReference>
<protein>
    <recommendedName>
        <fullName evidence="2">Protein-L-isoaspartate O-methyltransferase</fullName>
    </recommendedName>
    <alternativeName>
        <fullName evidence="3">Protein L-isoaspartyl methyltransferase</fullName>
    </alternativeName>
</protein>
<dbReference type="InterPro" id="IPR000682">
    <property type="entry name" value="PCMT"/>
</dbReference>
<gene>
    <name evidence="4" type="ORF">DVW87_01715</name>
</gene>
<dbReference type="PANTHER" id="PTHR11579">
    <property type="entry name" value="PROTEIN-L-ISOASPARTATE O-METHYLTRANSFERASE"/>
    <property type="match status" value="1"/>
</dbReference>
<name>A0A369VVU0_9SPHN</name>
<dbReference type="InterPro" id="IPR029063">
    <property type="entry name" value="SAM-dependent_MTases_sf"/>
</dbReference>
<reference evidence="4 5" key="1">
    <citation type="submission" date="2018-07" db="EMBL/GenBank/DDBJ databases">
        <title>a novel species of Sphingomonas isolated from the rhizosphere soil of Araceae plant.</title>
        <authorList>
            <person name="Zhiyong W."/>
            <person name="Qinglan Z."/>
            <person name="Zhiwei F."/>
            <person name="Ding X."/>
            <person name="Gejiao W."/>
            <person name="Shixue Z."/>
        </authorList>
    </citation>
    <scope>NUCLEOTIDE SEQUENCE [LARGE SCALE GENOMIC DNA]</scope>
    <source>
        <strain evidence="4 5">WZY 27</strain>
    </source>
</reference>
<evidence type="ECO:0000313" key="5">
    <source>
        <dbReference type="Proteomes" id="UP000253918"/>
    </source>
</evidence>
<comment type="similarity">
    <text evidence="1">Belongs to the methyltransferase superfamily. L-isoaspartyl/D-aspartyl protein methyltransferase family.</text>
</comment>
<evidence type="ECO:0000313" key="4">
    <source>
        <dbReference type="EMBL" id="RDE06458.1"/>
    </source>
</evidence>
<evidence type="ECO:0000256" key="3">
    <source>
        <dbReference type="ARBA" id="ARBA00030757"/>
    </source>
</evidence>
<dbReference type="PANTHER" id="PTHR11579:SF18">
    <property type="entry name" value="PROTEIN-L-ISOASPARTATE O-METHYLTRANSFERASE"/>
    <property type="match status" value="1"/>
</dbReference>
<dbReference type="GO" id="GO:0004719">
    <property type="term" value="F:protein-L-isoaspartate (D-aspartate) O-methyltransferase activity"/>
    <property type="evidence" value="ECO:0007669"/>
    <property type="project" value="InterPro"/>
</dbReference>
<comment type="caution">
    <text evidence="4">The sequence shown here is derived from an EMBL/GenBank/DDBJ whole genome shotgun (WGS) entry which is preliminary data.</text>
</comment>
<dbReference type="Pfam" id="PF01135">
    <property type="entry name" value="PCMT"/>
    <property type="match status" value="1"/>
</dbReference>
<keyword evidence="4" id="KW-0489">Methyltransferase</keyword>